<dbReference type="InterPro" id="IPR004695">
    <property type="entry name" value="SLAC1/Mae1/Ssu1/TehA"/>
</dbReference>
<sequence>MTASSSAAGTERESWLCHVPAPLFAVVMGVCGLGLAWRKAHAVLGVPEAVSDAALAVAASVFLAIAALYAAKAAVHPEAVAAEFAHPIRSNFFPAFSISLLLLSRAALPLWRDAALAAWAAGAAIHLGFTVLLLRRWIVRNHDIHHSNPAWFIPVVGNILVPLTGAPLGFTEISWFCFSIGLGFWVVLFTIVFYRIVFHDQMPAKFMPTLFILIAPPAIGFISYEALTGAIDPFARVLFHFALFLGLLVLSMARQFLAVPFAVSWWAYTFPLDALTIAALEYHERTGAEGLAPVCWIALGATTAVVVLVFLRTLAALIGGKLFVAEA</sequence>
<dbReference type="AlphaFoldDB" id="A0A212KMD9"/>
<dbReference type="InterPro" id="IPR038665">
    <property type="entry name" value="Voltage-dep_anion_channel_sf"/>
</dbReference>
<feature type="transmembrane region" description="Helical" evidence="5">
    <location>
        <begin position="291"/>
        <end position="311"/>
    </location>
</feature>
<protein>
    <submittedName>
        <fullName evidence="6">C4-dicarboxylate transporter/malic acid transport protein</fullName>
    </submittedName>
</protein>
<comment type="subcellular location">
    <subcellularLocation>
        <location evidence="1">Membrane</location>
        <topology evidence="1">Multi-pass membrane protein</topology>
    </subcellularLocation>
</comment>
<feature type="transmembrane region" description="Helical" evidence="5">
    <location>
        <begin position="233"/>
        <end position="250"/>
    </location>
</feature>
<keyword evidence="3 5" id="KW-1133">Transmembrane helix</keyword>
<evidence type="ECO:0000256" key="2">
    <source>
        <dbReference type="ARBA" id="ARBA00022692"/>
    </source>
</evidence>
<name>A0A212KMD9_9PROT</name>
<evidence type="ECO:0000256" key="3">
    <source>
        <dbReference type="ARBA" id="ARBA00022989"/>
    </source>
</evidence>
<feature type="transmembrane region" description="Helical" evidence="5">
    <location>
        <begin position="49"/>
        <end position="71"/>
    </location>
</feature>
<feature type="transmembrane region" description="Helical" evidence="5">
    <location>
        <begin position="117"/>
        <end position="138"/>
    </location>
</feature>
<keyword evidence="4 5" id="KW-0472">Membrane</keyword>
<gene>
    <name evidence="6" type="ORF">KL86APRO_30305</name>
</gene>
<accession>A0A212KMD9</accession>
<feature type="transmembrane region" description="Helical" evidence="5">
    <location>
        <begin position="173"/>
        <end position="194"/>
    </location>
</feature>
<organism evidence="6">
    <name type="scientific">uncultured Alphaproteobacteria bacterium</name>
    <dbReference type="NCBI Taxonomy" id="91750"/>
    <lineage>
        <taxon>Bacteria</taxon>
        <taxon>Pseudomonadati</taxon>
        <taxon>Pseudomonadota</taxon>
        <taxon>Alphaproteobacteria</taxon>
        <taxon>environmental samples</taxon>
    </lineage>
</organism>
<dbReference type="Pfam" id="PF03595">
    <property type="entry name" value="SLAC1"/>
    <property type="match status" value="1"/>
</dbReference>
<dbReference type="GO" id="GO:0046583">
    <property type="term" value="F:monoatomic cation efflux transmembrane transporter activity"/>
    <property type="evidence" value="ECO:0007669"/>
    <property type="project" value="TreeGrafter"/>
</dbReference>
<dbReference type="InterPro" id="IPR052951">
    <property type="entry name" value="Tellurite_res_ion_channel"/>
</dbReference>
<evidence type="ECO:0000256" key="5">
    <source>
        <dbReference type="SAM" id="Phobius"/>
    </source>
</evidence>
<dbReference type="PANTHER" id="PTHR37955:SF1">
    <property type="entry name" value="DEP DOMAIN-CONTAINING PROTEIN"/>
    <property type="match status" value="1"/>
</dbReference>
<proteinExistence type="predicted"/>
<evidence type="ECO:0000313" key="6">
    <source>
        <dbReference type="EMBL" id="SBW12814.1"/>
    </source>
</evidence>
<dbReference type="CDD" id="cd09323">
    <property type="entry name" value="TDT_SLAC1_like"/>
    <property type="match status" value="1"/>
</dbReference>
<feature type="transmembrane region" description="Helical" evidence="5">
    <location>
        <begin position="206"/>
        <end position="227"/>
    </location>
</feature>
<dbReference type="Gene3D" id="1.50.10.150">
    <property type="entry name" value="Voltage-dependent anion channel"/>
    <property type="match status" value="1"/>
</dbReference>
<evidence type="ECO:0000256" key="4">
    <source>
        <dbReference type="ARBA" id="ARBA00023136"/>
    </source>
</evidence>
<feature type="transmembrane region" description="Helical" evidence="5">
    <location>
        <begin position="15"/>
        <end position="37"/>
    </location>
</feature>
<dbReference type="EMBL" id="FLUO01000003">
    <property type="protein sequence ID" value="SBW12814.1"/>
    <property type="molecule type" value="Genomic_DNA"/>
</dbReference>
<dbReference type="GO" id="GO:0005886">
    <property type="term" value="C:plasma membrane"/>
    <property type="evidence" value="ECO:0007669"/>
    <property type="project" value="TreeGrafter"/>
</dbReference>
<feature type="transmembrane region" description="Helical" evidence="5">
    <location>
        <begin position="150"/>
        <end position="167"/>
    </location>
</feature>
<evidence type="ECO:0000256" key="1">
    <source>
        <dbReference type="ARBA" id="ARBA00004141"/>
    </source>
</evidence>
<feature type="transmembrane region" description="Helical" evidence="5">
    <location>
        <begin position="92"/>
        <end position="111"/>
    </location>
</feature>
<keyword evidence="2 5" id="KW-0812">Transmembrane</keyword>
<dbReference type="PANTHER" id="PTHR37955">
    <property type="entry name" value="TELLURITE RESISTANCE PROTEIN TEHA"/>
    <property type="match status" value="1"/>
</dbReference>
<reference evidence="6" key="1">
    <citation type="submission" date="2016-04" db="EMBL/GenBank/DDBJ databases">
        <authorList>
            <person name="Evans L.H."/>
            <person name="Alamgir A."/>
            <person name="Owens N."/>
            <person name="Weber N.D."/>
            <person name="Virtaneva K."/>
            <person name="Barbian K."/>
            <person name="Babar A."/>
            <person name="Rosenke K."/>
        </authorList>
    </citation>
    <scope>NUCLEOTIDE SEQUENCE</scope>
    <source>
        <strain evidence="6">86</strain>
    </source>
</reference>